<sequence>MKLQCFSNSEPWINHEIKVLFKEKKRDLDPVQVVGNRRTPAKLTSVLDSVFHPMHEAVAELDVVFGLDPRMQTDSNQHVLGVASTCTVISEAVTQRQASKDSHLNWTFFLLCLRVAMDPRGWSVWLKVDVLLLIAIQLRTEAMVITSSGPQTIQKAEGETVNLGCTYTPGAEDKGDLDIEWSSVSPDMTQKDKLILSYTVDQIHHYDPDLSKRINLLTDPKQGDASISISAVRASDTGTYQCKIKKAPGVDMRKVTLVVLVPPSVPKCWVEGGEEKGATVSLRCKSSKGSIPLTYVWKRETGGAIPTTATQDAQTGELLIKNHTEGNTGTYVCEAKNGVGEAQCKYTLHAYNPTDKVGVIVGAVIGALLLLLLLLFLIWLLVCCCHKKRYQKEAANEIREDAPAPESRPSSRLSSFRSVMGYNTHQGLQYTSVGGHLSSINESGPINPAGSNAPSTVGDRAAPLKYDHQYGYAV</sequence>
<dbReference type="SUPFAM" id="SSF48726">
    <property type="entry name" value="Immunoglobulin"/>
    <property type="match status" value="2"/>
</dbReference>
<keyword evidence="6" id="KW-1133">Transmembrane helix</keyword>
<evidence type="ECO:0000313" key="9">
    <source>
        <dbReference type="Proteomes" id="UP001352852"/>
    </source>
</evidence>
<dbReference type="InterPro" id="IPR036179">
    <property type="entry name" value="Ig-like_dom_sf"/>
</dbReference>
<dbReference type="InterPro" id="IPR013783">
    <property type="entry name" value="Ig-like_fold"/>
</dbReference>
<dbReference type="InterPro" id="IPR003599">
    <property type="entry name" value="Ig_sub"/>
</dbReference>
<evidence type="ECO:0000256" key="5">
    <source>
        <dbReference type="ARBA" id="ARBA00023768"/>
    </source>
</evidence>
<evidence type="ECO:0000256" key="2">
    <source>
        <dbReference type="ARBA" id="ARBA00004536"/>
    </source>
</evidence>
<feature type="domain" description="Ig-like" evidence="7">
    <location>
        <begin position="141"/>
        <end position="256"/>
    </location>
</feature>
<evidence type="ECO:0000256" key="4">
    <source>
        <dbReference type="ARBA" id="ARBA00022949"/>
    </source>
</evidence>
<keyword evidence="3" id="KW-0796">Tight junction</keyword>
<reference evidence="8 9" key="1">
    <citation type="submission" date="2021-06" db="EMBL/GenBank/DDBJ databases">
        <authorList>
            <person name="Palmer J.M."/>
        </authorList>
    </citation>
    <scope>NUCLEOTIDE SEQUENCE [LARGE SCALE GENOMIC DNA]</scope>
    <source>
        <strain evidence="8 9">CL_MEX2019</strain>
        <tissue evidence="8">Muscle</tissue>
    </source>
</reference>
<feature type="transmembrane region" description="Helical" evidence="6">
    <location>
        <begin position="357"/>
        <end position="382"/>
    </location>
</feature>
<dbReference type="InterPro" id="IPR007110">
    <property type="entry name" value="Ig-like_dom"/>
</dbReference>
<keyword evidence="6" id="KW-0472">Membrane</keyword>
<accession>A0ABU7CR90</accession>
<proteinExistence type="predicted"/>
<keyword evidence="9" id="KW-1185">Reference proteome</keyword>
<comment type="caution">
    <text evidence="8">The sequence shown here is derived from an EMBL/GenBank/DDBJ whole genome shotgun (WGS) entry which is preliminary data.</text>
</comment>
<dbReference type="InterPro" id="IPR003598">
    <property type="entry name" value="Ig_sub2"/>
</dbReference>
<dbReference type="PROSITE" id="PS50835">
    <property type="entry name" value="IG_LIKE"/>
    <property type="match status" value="2"/>
</dbReference>
<feature type="domain" description="Ig-like" evidence="7">
    <location>
        <begin position="263"/>
        <end position="349"/>
    </location>
</feature>
<dbReference type="InterPro" id="IPR013106">
    <property type="entry name" value="Ig_V-set"/>
</dbReference>
<protein>
    <recommendedName>
        <fullName evidence="7">Ig-like domain-containing protein</fullName>
    </recommendedName>
</protein>
<dbReference type="EMBL" id="JAHUTJ010002604">
    <property type="protein sequence ID" value="MED6265301.1"/>
    <property type="molecule type" value="Genomic_DNA"/>
</dbReference>
<gene>
    <name evidence="8" type="ORF">CHARACLAT_024035</name>
</gene>
<dbReference type="Gene3D" id="2.60.40.10">
    <property type="entry name" value="Immunoglobulins"/>
    <property type="match status" value="2"/>
</dbReference>
<dbReference type="SMART" id="SM00408">
    <property type="entry name" value="IGc2"/>
    <property type="match status" value="2"/>
</dbReference>
<evidence type="ECO:0000259" key="7">
    <source>
        <dbReference type="PROSITE" id="PS50835"/>
    </source>
</evidence>
<dbReference type="SMART" id="SM00409">
    <property type="entry name" value="IG"/>
    <property type="match status" value="2"/>
</dbReference>
<dbReference type="Pfam" id="PF07686">
    <property type="entry name" value="V-set"/>
    <property type="match status" value="1"/>
</dbReference>
<dbReference type="PANTHER" id="PTHR44468:SF2">
    <property type="entry name" value="V-SET AND IMMUNOGLOBULIN DOMAIN CONTAINING 8B ISOFORM X1"/>
    <property type="match status" value="1"/>
</dbReference>
<keyword evidence="4" id="KW-0965">Cell junction</keyword>
<dbReference type="PANTHER" id="PTHR44468">
    <property type="entry name" value="COXSACKIEVIRUS AND ADENOVIRUS RECEPTOR-RELATED"/>
    <property type="match status" value="1"/>
</dbReference>
<name>A0ABU7CR90_9TELE</name>
<dbReference type="InterPro" id="IPR052307">
    <property type="entry name" value="EJ_Adhesion_Regulator"/>
</dbReference>
<dbReference type="Proteomes" id="UP001352852">
    <property type="component" value="Unassembled WGS sequence"/>
</dbReference>
<evidence type="ECO:0000313" key="8">
    <source>
        <dbReference type="EMBL" id="MED6265301.1"/>
    </source>
</evidence>
<organism evidence="8 9">
    <name type="scientific">Characodon lateralis</name>
    <dbReference type="NCBI Taxonomy" id="208331"/>
    <lineage>
        <taxon>Eukaryota</taxon>
        <taxon>Metazoa</taxon>
        <taxon>Chordata</taxon>
        <taxon>Craniata</taxon>
        <taxon>Vertebrata</taxon>
        <taxon>Euteleostomi</taxon>
        <taxon>Actinopterygii</taxon>
        <taxon>Neopterygii</taxon>
        <taxon>Teleostei</taxon>
        <taxon>Neoteleostei</taxon>
        <taxon>Acanthomorphata</taxon>
        <taxon>Ovalentaria</taxon>
        <taxon>Atherinomorphae</taxon>
        <taxon>Cyprinodontiformes</taxon>
        <taxon>Goodeidae</taxon>
        <taxon>Characodon</taxon>
    </lineage>
</organism>
<evidence type="ECO:0000256" key="6">
    <source>
        <dbReference type="SAM" id="Phobius"/>
    </source>
</evidence>
<keyword evidence="6" id="KW-0812">Transmembrane</keyword>
<evidence type="ECO:0000256" key="3">
    <source>
        <dbReference type="ARBA" id="ARBA00022427"/>
    </source>
</evidence>
<evidence type="ECO:0000256" key="1">
    <source>
        <dbReference type="ARBA" id="ARBA00004435"/>
    </source>
</evidence>
<comment type="subcellular location">
    <subcellularLocation>
        <location evidence="5">Basolateral cell membrane</location>
        <topology evidence="5">Single-pass type I membrane protein</topology>
    </subcellularLocation>
    <subcellularLocation>
        <location evidence="2">Cell junction</location>
        <location evidence="2">Adherens junction</location>
    </subcellularLocation>
    <subcellularLocation>
        <location evidence="1">Cell junction</location>
        <location evidence="1">Tight junction</location>
    </subcellularLocation>
</comment>
<dbReference type="SMART" id="SM00406">
    <property type="entry name" value="IGv"/>
    <property type="match status" value="1"/>
</dbReference>
<dbReference type="Pfam" id="PF13927">
    <property type="entry name" value="Ig_3"/>
    <property type="match status" value="1"/>
</dbReference>